<dbReference type="Pfam" id="PF00691">
    <property type="entry name" value="OmpA"/>
    <property type="match status" value="1"/>
</dbReference>
<dbReference type="SUPFAM" id="SSF48452">
    <property type="entry name" value="TPR-like"/>
    <property type="match status" value="2"/>
</dbReference>
<comment type="subcellular location">
    <subcellularLocation>
        <location evidence="1">Cell outer membrane</location>
    </subcellularLocation>
</comment>
<evidence type="ECO:0000256" key="1">
    <source>
        <dbReference type="ARBA" id="ARBA00004442"/>
    </source>
</evidence>
<dbReference type="InterPro" id="IPR036737">
    <property type="entry name" value="OmpA-like_sf"/>
</dbReference>
<dbReference type="InterPro" id="IPR006665">
    <property type="entry name" value="OmpA-like"/>
</dbReference>
<evidence type="ECO:0000259" key="5">
    <source>
        <dbReference type="PROSITE" id="PS51123"/>
    </source>
</evidence>
<dbReference type="InterPro" id="IPR006664">
    <property type="entry name" value="OMP_bac"/>
</dbReference>
<dbReference type="Pfam" id="PF07676">
    <property type="entry name" value="PD40"/>
    <property type="match status" value="1"/>
</dbReference>
<sequence length="1539" mass="176047">MGRFKLNVWVGKVWLLSALLLLFHGSLLGQRSIWDVGKSPVLVGEKLMEQGRYEEALTIMEEAFLTDMNNPLLIRQIITCYHVLGNSTENLSWYKKLENNMGMSEQHRLAYGDLLRREGYKQEAAYQYRLGQEKSEHKQLYAYRLLSLEHDEKLHDSLEPYQVKSLSFNTSFDEYAPLLQDSSLSFTSNRPSVTGMKEQWDGHLWHRRFLATGEQQNIVEPLKREEIFTTLQTTEAAFFDHHTKAIYTHRQKDGHTALHLATFSNGKWKDKGRLAFCQEGYDYQNPVWSPDQTYLFFSSNQPKGMGGMDLYYIQQKEGRWERVIAMGKEVNTAGDEVTPYLASDYTFYFSSNGLPGLGGFDVHKGVFDQGHLLEVKPMGHPANSMYDDTHWVWDANKQVGYLSSDRAEEKNRDIYQLSLNPEVSYTVEGTVIWQVSAQGMPEGLADASIQITDQLTGQKVGVAYSDGSGDFSIHVPYSGSFELVFKHGNRVHRKQLTFPMKTLKDQRLLIVFYGIGEGIEGHEDAFVSRYTSVYSTRFWRKWYNAIHRPCEMNSILKGKKQVHFEQLQQMQGTDRQAQAYFHQKDFEKAFQTYWFLINNNPENTQYREQAAQALFYINRPYEALFLLNSLLCEGYALKETTYKLLAEVMIQTGRYSYAKKYYRKYLNAKADPKVSRILEGLDQLGMYLKDSTIYHVTPVSVNTDANEYGAVFTEEGVSFLSDRKGKKQRAFTHLFHSKKSEDYKDFQQTYKVKGDLNSRIFEGPHTYFPGGDRMLITRNKKKGRKKRNLGIEELQKKGDRWVSKGKFILDQKGYQVGHPSLNQTGDTLYFISDMPGGYGGTDIYRSTYNKGLWSTPENMGEEVNTSGNEVFPFIADSLFYFSSDGHKGLGGLDIFRAEVVNGAFTNTTNMGFPVNSHKDDFGLVLDSTSVFGYFSSNRRAKGDDDIYHLQIYKTFSYVISGTVVLHDRNPKNDQALRKEGVQVSLIDVATEDTVSKSVSDIDGRFWLRAPYAGDFNLLAEDEELGAFPMMVEIPMYRNFYEDYSIAFMETDQAYFREDVWLEQKKDISKEYLRQKLYEKENKLPCFSYAGRVLDAETNEAVTDAMVLAYDINTGIIYKEVTDEEGYYGFCLDANSKYTFKIMKYGYLTGCYLDETAELPALDPAPPVLLERLPINGELLFSENFYYSVNSSDITPEIETGLNEVVKLLKENPTLKVEIASHTDARGSATYNTLLSSVRAKKISLYLIEHGIAIDRVISNGYGESEILNHCEDGVLCSDEEHGFNRRTEVRLIGMVDAVQDQGFYQEIFDYAIDQSGCLPVNVSDKEQLVVYIGQAQGDDLLFLSGVKVRAVDALTGEVFTVTSLPNGYFRMKLRAGAEYMIQSFKEGYWPVAEEVQVPIAKGVYIANPTVMKRTQIALAEMSFLGLTEYTVPEGANSDWITQGEMRSQLQEEIPEVYLPDYRSGYAIQVGSYRRHESVDFESLKGLGKVCRHLSKVDQLHRYFLMRFDTQEEVEKALRKVRAKGIKDAFIYPLKAGLEF</sequence>
<dbReference type="InterPro" id="IPR007730">
    <property type="entry name" value="SPOR-like_dom"/>
</dbReference>
<evidence type="ECO:0000256" key="3">
    <source>
        <dbReference type="ARBA" id="ARBA00023237"/>
    </source>
</evidence>
<evidence type="ECO:0000313" key="7">
    <source>
        <dbReference type="Proteomes" id="UP001500298"/>
    </source>
</evidence>
<gene>
    <name evidence="6" type="ORF">GCM10023331_21680</name>
</gene>
<keyword evidence="2 4" id="KW-0472">Membrane</keyword>
<keyword evidence="7" id="KW-1185">Reference proteome</keyword>
<comment type="caution">
    <text evidence="6">The sequence shown here is derived from an EMBL/GenBank/DDBJ whole genome shotgun (WGS) entry which is preliminary data.</text>
</comment>
<reference evidence="7" key="1">
    <citation type="journal article" date="2019" name="Int. J. Syst. Evol. Microbiol.">
        <title>The Global Catalogue of Microorganisms (GCM) 10K type strain sequencing project: providing services to taxonomists for standard genome sequencing and annotation.</title>
        <authorList>
            <consortium name="The Broad Institute Genomics Platform"/>
            <consortium name="The Broad Institute Genome Sequencing Center for Infectious Disease"/>
            <person name="Wu L."/>
            <person name="Ma J."/>
        </authorList>
    </citation>
    <scope>NUCLEOTIDE SEQUENCE [LARGE SCALE GENOMIC DNA]</scope>
    <source>
        <strain evidence="7">JCM 18326</strain>
    </source>
</reference>
<dbReference type="Gene3D" id="3.30.1330.60">
    <property type="entry name" value="OmpA-like domain"/>
    <property type="match status" value="1"/>
</dbReference>
<proteinExistence type="predicted"/>
<evidence type="ECO:0000313" key="6">
    <source>
        <dbReference type="EMBL" id="GAA4836111.1"/>
    </source>
</evidence>
<dbReference type="InterPro" id="IPR011990">
    <property type="entry name" value="TPR-like_helical_dom_sf"/>
</dbReference>
<protein>
    <recommendedName>
        <fullName evidence="5">OmpA-like domain-containing protein</fullName>
    </recommendedName>
</protein>
<name>A0ABP9DEE9_9BACT</name>
<dbReference type="Pfam" id="PF05036">
    <property type="entry name" value="SPOR"/>
    <property type="match status" value="1"/>
</dbReference>
<dbReference type="InterPro" id="IPR011659">
    <property type="entry name" value="WD40"/>
</dbReference>
<organism evidence="6 7">
    <name type="scientific">Algivirga pacifica</name>
    <dbReference type="NCBI Taxonomy" id="1162670"/>
    <lineage>
        <taxon>Bacteria</taxon>
        <taxon>Pseudomonadati</taxon>
        <taxon>Bacteroidota</taxon>
        <taxon>Cytophagia</taxon>
        <taxon>Cytophagales</taxon>
        <taxon>Flammeovirgaceae</taxon>
        <taxon>Algivirga</taxon>
    </lineage>
</organism>
<dbReference type="Proteomes" id="UP001500298">
    <property type="component" value="Unassembled WGS sequence"/>
</dbReference>
<dbReference type="SUPFAM" id="SSF103088">
    <property type="entry name" value="OmpA-like"/>
    <property type="match status" value="1"/>
</dbReference>
<dbReference type="CDD" id="cd07185">
    <property type="entry name" value="OmpA_C-like"/>
    <property type="match status" value="1"/>
</dbReference>
<accession>A0ABP9DEE9</accession>
<dbReference type="PANTHER" id="PTHR30329:SF21">
    <property type="entry name" value="LIPOPROTEIN YIAD-RELATED"/>
    <property type="match status" value="1"/>
</dbReference>
<dbReference type="SUPFAM" id="SSF82171">
    <property type="entry name" value="DPP6 N-terminal domain-like"/>
    <property type="match status" value="1"/>
</dbReference>
<evidence type="ECO:0000256" key="2">
    <source>
        <dbReference type="ARBA" id="ARBA00023136"/>
    </source>
</evidence>
<dbReference type="PROSITE" id="PS51123">
    <property type="entry name" value="OMPA_2"/>
    <property type="match status" value="1"/>
</dbReference>
<feature type="domain" description="OmpA-like" evidence="5">
    <location>
        <begin position="1175"/>
        <end position="1295"/>
    </location>
</feature>
<keyword evidence="3" id="KW-0998">Cell outer membrane</keyword>
<dbReference type="PANTHER" id="PTHR30329">
    <property type="entry name" value="STATOR ELEMENT OF FLAGELLAR MOTOR COMPLEX"/>
    <property type="match status" value="1"/>
</dbReference>
<dbReference type="EMBL" id="BAABJX010000032">
    <property type="protein sequence ID" value="GAA4836111.1"/>
    <property type="molecule type" value="Genomic_DNA"/>
</dbReference>
<dbReference type="InterPro" id="IPR050330">
    <property type="entry name" value="Bact_OuterMem_StrucFunc"/>
</dbReference>
<dbReference type="Gene3D" id="1.25.40.10">
    <property type="entry name" value="Tetratricopeptide repeat domain"/>
    <property type="match status" value="2"/>
</dbReference>
<evidence type="ECO:0000256" key="4">
    <source>
        <dbReference type="PROSITE-ProRule" id="PRU00473"/>
    </source>
</evidence>
<dbReference type="PRINTS" id="PR01021">
    <property type="entry name" value="OMPADOMAIN"/>
</dbReference>
<dbReference type="SUPFAM" id="SSF49478">
    <property type="entry name" value="Cna protein B-type domain"/>
    <property type="match status" value="1"/>
</dbReference>